<dbReference type="GO" id="GO:0000932">
    <property type="term" value="C:P-body"/>
    <property type="evidence" value="ECO:0007669"/>
    <property type="project" value="TreeGrafter"/>
</dbReference>
<dbReference type="SUPFAM" id="SSF50249">
    <property type="entry name" value="Nucleic acid-binding proteins"/>
    <property type="match status" value="1"/>
</dbReference>
<dbReference type="InterPro" id="IPR001900">
    <property type="entry name" value="RNase_II/R"/>
</dbReference>
<feature type="domain" description="RNB" evidence="2">
    <location>
        <begin position="527"/>
        <end position="892"/>
    </location>
</feature>
<reference evidence="3" key="1">
    <citation type="journal article" date="2021" name="Nat. Commun.">
        <title>Genetic determinants of endophytism in the Arabidopsis root mycobiome.</title>
        <authorList>
            <person name="Mesny F."/>
            <person name="Miyauchi S."/>
            <person name="Thiergart T."/>
            <person name="Pickel B."/>
            <person name="Atanasova L."/>
            <person name="Karlsson M."/>
            <person name="Huettel B."/>
            <person name="Barry K.W."/>
            <person name="Haridas S."/>
            <person name="Chen C."/>
            <person name="Bauer D."/>
            <person name="Andreopoulos W."/>
            <person name="Pangilinan J."/>
            <person name="LaButti K."/>
            <person name="Riley R."/>
            <person name="Lipzen A."/>
            <person name="Clum A."/>
            <person name="Drula E."/>
            <person name="Henrissat B."/>
            <person name="Kohler A."/>
            <person name="Grigoriev I.V."/>
            <person name="Martin F.M."/>
            <person name="Hacquard S."/>
        </authorList>
    </citation>
    <scope>NUCLEOTIDE SEQUENCE</scope>
    <source>
        <strain evidence="3">MPI-CAGE-AT-0021</strain>
    </source>
</reference>
<name>A0A9P9EFY8_9HYPO</name>
<dbReference type="Pfam" id="PF23214">
    <property type="entry name" value="SH3_CYT4"/>
    <property type="match status" value="1"/>
</dbReference>
<dbReference type="GO" id="GO:0000175">
    <property type="term" value="F:3'-5'-RNA exonuclease activity"/>
    <property type="evidence" value="ECO:0007669"/>
    <property type="project" value="TreeGrafter"/>
</dbReference>
<dbReference type="Pfam" id="PF23216">
    <property type="entry name" value="WHD_CYT4"/>
    <property type="match status" value="1"/>
</dbReference>
<evidence type="ECO:0000259" key="2">
    <source>
        <dbReference type="SMART" id="SM00955"/>
    </source>
</evidence>
<evidence type="ECO:0000313" key="4">
    <source>
        <dbReference type="Proteomes" id="UP000717696"/>
    </source>
</evidence>
<dbReference type="AlphaFoldDB" id="A0A9P9EFY8"/>
<feature type="region of interest" description="Disordered" evidence="1">
    <location>
        <begin position="47"/>
        <end position="79"/>
    </location>
</feature>
<dbReference type="SMART" id="SM00955">
    <property type="entry name" value="RNB"/>
    <property type="match status" value="1"/>
</dbReference>
<protein>
    <recommendedName>
        <fullName evidence="2">RNB domain-containing protein</fullName>
    </recommendedName>
</protein>
<dbReference type="Pfam" id="PF00773">
    <property type="entry name" value="RNB"/>
    <property type="match status" value="1"/>
</dbReference>
<keyword evidence="4" id="KW-1185">Reference proteome</keyword>
<dbReference type="PANTHER" id="PTHR23355:SF65">
    <property type="entry name" value="EXORIBONUCLEASE CYT-4, PUTATIVE (AFU_ORTHOLOGUE AFUA_7G01550)-RELATED"/>
    <property type="match status" value="1"/>
</dbReference>
<dbReference type="OrthoDB" id="2285229at2759"/>
<dbReference type="PANTHER" id="PTHR23355">
    <property type="entry name" value="RIBONUCLEASE"/>
    <property type="match status" value="1"/>
</dbReference>
<dbReference type="Pfam" id="PF25522">
    <property type="entry name" value="OB_cyt-4"/>
    <property type="match status" value="1"/>
</dbReference>
<proteinExistence type="predicted"/>
<sequence length="1036" mass="115674">MGTAIMLKASRSPFVCWRCLTQGRNALQPSSAVVARRLDARQRQSITTQAHSPGHGIGPLNIPKSVPVTPRAPANKDKRPIRVRLQDWTPDPDLRLESLGSDSAFYQKVANNYTRAQSTSSAELEYLKSSQGGMADIPDDSINEDSEVAIVGSNARAPGDLVELKQVGYRAPVFAVYLGYFGDRHHFYSISGRWVISVGYSALFAVSNFASASEVEPLLAMLPKNASTDEFRELQRLNKGPSREVGSELIRKMNEFVSSADEHYQRSLTNLDQARSRISDSRKTKYLSLFEIADMLLPKAARQGNNFPPSALYAVHTALYQNDFIFRPLSPSADCHRRDHLFEVFPFFDILMINRVCTLARDYTISQSNRHNPAPEELTETSLGKFILKAREVVKTNRAKRKWTPHGILAPSSGVTLKEVEWSRSNMDIIRYIEWWASYDLFEDSSRFHAYGSIILRSLGLYDDAILDQSTAWTFLQELGMIPPWEIPSRYKVRFPGVKIQSGGGLIRENPDNLEDSRRPDIAAGARKEWTDTNVLCIDAPSTVVIDDGISLEKTEKPDEFWIHVHTADPASGILPNSELGKFMELIPENLYLPGHFQAMLPSEIGMDNSNDYKSEGLVQSYSLAAGRPTLTFSAKVDKTGELLDYKVEPGILYEVTYLDPEDVSNFCQEPAPPPIPEESLVVGTLPTNAALPPNRPMIAAKDMHEESKKDLLILHSLAEAIKQKRLDKGAWPYFSPRPSVTVAFEDVPAVEGLSKGTKMLPPDPYIKIGYEPSNGASVVSNTMVLAGEIAARWSSDRGIGLPYRKDANSSTNLKAIQEYATREIYPQLREGKPTTTSQRQELSRLTGGIQLSSTPGPYFMLGLDMYAKATSPLRRFSDLIVHWQVHAALAHERKVKRQLDPTVDDLDSILPFTQDGLDNTLALLHMREKMARVLSHGVKDWILIALVRAWKFEKTKLGPMRFTVDSQWRKGLSGRIDTFNLEAMMDVEGVNGQALVRDVKTGDQFEVELADVNVHSQNIFVKATKYLGAVETPSA</sequence>
<comment type="caution">
    <text evidence="3">The sequence shown here is derived from an EMBL/GenBank/DDBJ whole genome shotgun (WGS) entry which is preliminary data.</text>
</comment>
<dbReference type="InterPro" id="IPR056625">
    <property type="entry name" value="SH3_CYT4"/>
</dbReference>
<dbReference type="GO" id="GO:0003723">
    <property type="term" value="F:RNA binding"/>
    <property type="evidence" value="ECO:0007669"/>
    <property type="project" value="InterPro"/>
</dbReference>
<dbReference type="Proteomes" id="UP000717696">
    <property type="component" value="Unassembled WGS sequence"/>
</dbReference>
<evidence type="ECO:0000313" key="3">
    <source>
        <dbReference type="EMBL" id="KAH7137170.1"/>
    </source>
</evidence>
<dbReference type="InterPro" id="IPR057912">
    <property type="entry name" value="OB_CYT4_C"/>
</dbReference>
<dbReference type="InterPro" id="IPR012340">
    <property type="entry name" value="NA-bd_OB-fold"/>
</dbReference>
<organism evidence="3 4">
    <name type="scientific">Dactylonectria estremocensis</name>
    <dbReference type="NCBI Taxonomy" id="1079267"/>
    <lineage>
        <taxon>Eukaryota</taxon>
        <taxon>Fungi</taxon>
        <taxon>Dikarya</taxon>
        <taxon>Ascomycota</taxon>
        <taxon>Pezizomycotina</taxon>
        <taxon>Sordariomycetes</taxon>
        <taxon>Hypocreomycetidae</taxon>
        <taxon>Hypocreales</taxon>
        <taxon>Nectriaceae</taxon>
        <taxon>Dactylonectria</taxon>
    </lineage>
</organism>
<dbReference type="InterPro" id="IPR050180">
    <property type="entry name" value="RNR_Ribonuclease"/>
</dbReference>
<gene>
    <name evidence="3" type="ORF">B0J13DRAFT_72897</name>
</gene>
<dbReference type="GO" id="GO:0006402">
    <property type="term" value="P:mRNA catabolic process"/>
    <property type="evidence" value="ECO:0007669"/>
    <property type="project" value="TreeGrafter"/>
</dbReference>
<dbReference type="EMBL" id="JAGMUU010000015">
    <property type="protein sequence ID" value="KAH7137170.1"/>
    <property type="molecule type" value="Genomic_DNA"/>
</dbReference>
<evidence type="ECO:0000256" key="1">
    <source>
        <dbReference type="SAM" id="MobiDB-lite"/>
    </source>
</evidence>
<dbReference type="InterPro" id="IPR056624">
    <property type="entry name" value="WH_CYT4"/>
</dbReference>
<accession>A0A9P9EFY8</accession>